<reference evidence="1" key="2">
    <citation type="submission" date="2023-05" db="EMBL/GenBank/DDBJ databases">
        <authorList>
            <person name="Schelkunov M.I."/>
        </authorList>
    </citation>
    <scope>NUCLEOTIDE SEQUENCE</scope>
    <source>
        <strain evidence="1">Hsosn_3</strain>
        <tissue evidence="1">Leaf</tissue>
    </source>
</reference>
<organism evidence="1 2">
    <name type="scientific">Heracleum sosnowskyi</name>
    <dbReference type="NCBI Taxonomy" id="360622"/>
    <lineage>
        <taxon>Eukaryota</taxon>
        <taxon>Viridiplantae</taxon>
        <taxon>Streptophyta</taxon>
        <taxon>Embryophyta</taxon>
        <taxon>Tracheophyta</taxon>
        <taxon>Spermatophyta</taxon>
        <taxon>Magnoliopsida</taxon>
        <taxon>eudicotyledons</taxon>
        <taxon>Gunneridae</taxon>
        <taxon>Pentapetalae</taxon>
        <taxon>asterids</taxon>
        <taxon>campanulids</taxon>
        <taxon>Apiales</taxon>
        <taxon>Apiaceae</taxon>
        <taxon>Apioideae</taxon>
        <taxon>apioid superclade</taxon>
        <taxon>Tordylieae</taxon>
        <taxon>Tordyliinae</taxon>
        <taxon>Heracleum</taxon>
    </lineage>
</organism>
<gene>
    <name evidence="1" type="ORF">POM88_000055</name>
</gene>
<dbReference type="Proteomes" id="UP001237642">
    <property type="component" value="Unassembled WGS sequence"/>
</dbReference>
<dbReference type="EMBL" id="JAUIZM010000001">
    <property type="protein sequence ID" value="KAK1400450.1"/>
    <property type="molecule type" value="Genomic_DNA"/>
</dbReference>
<protein>
    <submittedName>
        <fullName evidence="1">Uncharacterized protein</fullName>
    </submittedName>
</protein>
<accession>A0AAD8JDG5</accession>
<evidence type="ECO:0000313" key="2">
    <source>
        <dbReference type="Proteomes" id="UP001237642"/>
    </source>
</evidence>
<evidence type="ECO:0000313" key="1">
    <source>
        <dbReference type="EMBL" id="KAK1400450.1"/>
    </source>
</evidence>
<comment type="caution">
    <text evidence="1">The sequence shown here is derived from an EMBL/GenBank/DDBJ whole genome shotgun (WGS) entry which is preliminary data.</text>
</comment>
<dbReference type="AlphaFoldDB" id="A0AAD8JDG5"/>
<keyword evidence="2" id="KW-1185">Reference proteome</keyword>
<proteinExistence type="predicted"/>
<sequence length="111" mass="12338">MDGYYKVLFLIGKNRTSFREKGGPGIVVVKVVAEQQSLATQHTNTACKSESQFCDASSSWPTIISQFTLGWSSSKMTIVVVEPSTTNARLNKIQAYKPERRETTRTYNVAA</sequence>
<name>A0AAD8JDG5_9APIA</name>
<reference evidence="1" key="1">
    <citation type="submission" date="2023-02" db="EMBL/GenBank/DDBJ databases">
        <title>Genome of toxic invasive species Heracleum sosnowskyi carries increased number of genes despite the absence of recent whole-genome duplications.</title>
        <authorList>
            <person name="Schelkunov M."/>
            <person name="Shtratnikova V."/>
            <person name="Makarenko M."/>
            <person name="Klepikova A."/>
            <person name="Omelchenko D."/>
            <person name="Novikova G."/>
            <person name="Obukhova E."/>
            <person name="Bogdanov V."/>
            <person name="Penin A."/>
            <person name="Logacheva M."/>
        </authorList>
    </citation>
    <scope>NUCLEOTIDE SEQUENCE</scope>
    <source>
        <strain evidence="1">Hsosn_3</strain>
        <tissue evidence="1">Leaf</tissue>
    </source>
</reference>